<sequence>MFYVLGYLKIWVITNKRSKMRLILILLLSFLCFSTLLSQELKLILDSKKNFKFIQDSSNVTFERDMRGLLGIYLDRYKAVLDLNNIDLRLEIGRDNKLKDTSSNYLVSAKSLRVSNEFRNVSNGSLIFYSNQNPVKFKPLTKKAFFFSGNTVSDFTIKFWVYRTTSVTGEIIFSWDGYKKINNSWVDQSIRLESDEGNFVWVLNNVFLKDNKNPIKIRMKSNDDFIPKEWHLHILRYRQKDGILEYLIDSKPQAIEYITDDKKEGSGYLLSIGNFIDFTLGTYFTGAVENLEIHKSFEEVSNAFFSKNMGYIITEPIKLSKYYSQVLSFDVDSNVPKDTEIVYYYRLDNKVFYDTDSHGNIKKNLTGAWIHFDPKKDFPDSKISKYIQIKVEFYPSGDSVSSPSLYSMSITYVPEAAPFPPVITKVIPGSREVFIEWIPVVNSSVEGYYIYIGVVSGNYHGKTGGVLTSPIDVGNQTSFKITGLEDGRLYYISIAAYNLDKSVNKTSFSKEISVRPMEIFKKYE</sequence>
<dbReference type="InterPro" id="IPR013783">
    <property type="entry name" value="Ig-like_fold"/>
</dbReference>
<dbReference type="SUPFAM" id="SSF49265">
    <property type="entry name" value="Fibronectin type III"/>
    <property type="match status" value="1"/>
</dbReference>
<reference evidence="2 3" key="1">
    <citation type="journal article" date="2011" name="J. Bacteriol.">
        <title>Whole genome sequence of an unusual Borrelia burgdorferi sensu lato isolate.</title>
        <authorList>
            <person name="Casjens S.R."/>
            <person name="Fraser-Liggett C.M."/>
            <person name="Mongodin E.F."/>
            <person name="Qiu W.G."/>
            <person name="Dunn J.J."/>
            <person name="Luft B.J."/>
            <person name="Schutzer S.E."/>
        </authorList>
    </citation>
    <scope>NUCLEOTIDE SEQUENCE [LARGE SCALE GENOMIC DNA]</scope>
    <source>
        <strain evidence="2 3">SV1</strain>
    </source>
</reference>
<dbReference type="InterPro" id="IPR036116">
    <property type="entry name" value="FN3_sf"/>
</dbReference>
<accession>A0A826GQM3</accession>
<name>A0A826GQM3_9SPIR</name>
<dbReference type="PROSITE" id="PS50853">
    <property type="entry name" value="FN3"/>
    <property type="match status" value="1"/>
</dbReference>
<evidence type="ECO:0000313" key="3">
    <source>
        <dbReference type="Proteomes" id="UP000006166"/>
    </source>
</evidence>
<comment type="caution">
    <text evidence="2">The sequence shown here is derived from an EMBL/GenBank/DDBJ whole genome shotgun (WGS) entry which is preliminary data.</text>
</comment>
<gene>
    <name evidence="2" type="ORF">BSV1_0472</name>
</gene>
<dbReference type="InterPro" id="IPR003961">
    <property type="entry name" value="FN3_dom"/>
</dbReference>
<dbReference type="Gene3D" id="2.60.120.200">
    <property type="match status" value="1"/>
</dbReference>
<dbReference type="Gene3D" id="2.60.40.10">
    <property type="entry name" value="Immunoglobulins"/>
    <property type="match status" value="1"/>
</dbReference>
<organism evidence="2 3">
    <name type="scientific">Borreliella finlandensis</name>
    <dbReference type="NCBI Taxonomy" id="498741"/>
    <lineage>
        <taxon>Bacteria</taxon>
        <taxon>Pseudomonadati</taxon>
        <taxon>Spirochaetota</taxon>
        <taxon>Spirochaetia</taxon>
        <taxon>Spirochaetales</taxon>
        <taxon>Borreliaceae</taxon>
        <taxon>Borreliella</taxon>
    </lineage>
</organism>
<dbReference type="CDD" id="cd00063">
    <property type="entry name" value="FN3"/>
    <property type="match status" value="1"/>
</dbReference>
<feature type="domain" description="Fibronectin type-III" evidence="1">
    <location>
        <begin position="417"/>
        <end position="517"/>
    </location>
</feature>
<evidence type="ECO:0000259" key="1">
    <source>
        <dbReference type="PROSITE" id="PS50853"/>
    </source>
</evidence>
<dbReference type="SUPFAM" id="SSF49899">
    <property type="entry name" value="Concanavalin A-like lectins/glucanases"/>
    <property type="match status" value="1"/>
</dbReference>
<dbReference type="Proteomes" id="UP000006166">
    <property type="component" value="Unassembled WGS sequence"/>
</dbReference>
<dbReference type="EMBL" id="ABJZ02000005">
    <property type="protein sequence ID" value="EEH00399.1"/>
    <property type="molecule type" value="Genomic_DNA"/>
</dbReference>
<keyword evidence="3" id="KW-1185">Reference proteome</keyword>
<protein>
    <submittedName>
        <fullName evidence="2">Fibronectin type III domain protein</fullName>
    </submittedName>
</protein>
<dbReference type="InterPro" id="IPR013320">
    <property type="entry name" value="ConA-like_dom_sf"/>
</dbReference>
<proteinExistence type="predicted"/>
<dbReference type="SMART" id="SM00060">
    <property type="entry name" value="FN3"/>
    <property type="match status" value="1"/>
</dbReference>
<dbReference type="AlphaFoldDB" id="A0A826GQM3"/>
<evidence type="ECO:0000313" key="2">
    <source>
        <dbReference type="EMBL" id="EEH00399.1"/>
    </source>
</evidence>